<dbReference type="CDD" id="cd18820">
    <property type="entry name" value="GH43_LbAraf43-like"/>
    <property type="match status" value="1"/>
</dbReference>
<dbReference type="GO" id="GO:0005975">
    <property type="term" value="P:carbohydrate metabolic process"/>
    <property type="evidence" value="ECO:0007669"/>
    <property type="project" value="InterPro"/>
</dbReference>
<dbReference type="PANTHER" id="PTHR43817:SF1">
    <property type="entry name" value="HYDROLASE, FAMILY 43, PUTATIVE (AFU_ORTHOLOGUE AFUA_3G01660)-RELATED"/>
    <property type="match status" value="1"/>
</dbReference>
<evidence type="ECO:0000256" key="3">
    <source>
        <dbReference type="ARBA" id="ARBA00022801"/>
    </source>
</evidence>
<dbReference type="SUPFAM" id="SSF75005">
    <property type="entry name" value="Arabinanase/levansucrase/invertase"/>
    <property type="match status" value="1"/>
</dbReference>
<comment type="caution">
    <text evidence="7">The sequence shown here is derived from an EMBL/GenBank/DDBJ whole genome shotgun (WGS) entry which is preliminary data.</text>
</comment>
<protein>
    <submittedName>
        <fullName evidence="7">Arabinanase/levansucrase/invertase</fullName>
    </submittedName>
</protein>
<keyword evidence="4 5" id="KW-0326">Glycosidase</keyword>
<evidence type="ECO:0000256" key="2">
    <source>
        <dbReference type="ARBA" id="ARBA00022729"/>
    </source>
</evidence>
<dbReference type="EMBL" id="QZAF01000010">
    <property type="protein sequence ID" value="THV77060.1"/>
    <property type="molecule type" value="Genomic_DNA"/>
</dbReference>
<evidence type="ECO:0000256" key="1">
    <source>
        <dbReference type="ARBA" id="ARBA00009865"/>
    </source>
</evidence>
<keyword evidence="3 5" id="KW-0378">Hydrolase</keyword>
<sequence length="329" mass="35760">MDPIFSMKFASAVLLALSAVSTALAASFTNPLRAKDGSDPFIVYSGDGYYYLLTTEWTNIQVTRSKTLGGLKTGETKVVWQDSTASRCCNVWAPEVHWINNAWYIYYSASNKDDLGTQRIHVLKGGSAIFDTYAYAGQLFNEWSIDGTVLRFSDKNYFVYSCQRTNLQSLCIAPMNSPTSVGTPKTLSQPTLAWEKIGEFPVNEGPAALYHGGKTFLTYSASYCWTSSYQLGLLTYKGSGDPTLSASWTKSGPVFSSANGNYGTGHNGFFNSPDGKEVWNVYHATANSAGACDGNRYTEAQRVDWNSDGSPNFGKAVKLGTALNGPSGE</sequence>
<evidence type="ECO:0000256" key="6">
    <source>
        <dbReference type="SAM" id="SignalP"/>
    </source>
</evidence>
<dbReference type="InterPro" id="IPR023296">
    <property type="entry name" value="Glyco_hydro_beta-prop_sf"/>
</dbReference>
<feature type="chain" id="PRO_5020983840" evidence="6">
    <location>
        <begin position="26"/>
        <end position="329"/>
    </location>
</feature>
<gene>
    <name evidence="7" type="ORF">D6D28_00648</name>
</gene>
<evidence type="ECO:0000313" key="8">
    <source>
        <dbReference type="Proteomes" id="UP000304951"/>
    </source>
</evidence>
<dbReference type="Pfam" id="PF04616">
    <property type="entry name" value="Glyco_hydro_43"/>
    <property type="match status" value="1"/>
</dbReference>
<dbReference type="Proteomes" id="UP000304951">
    <property type="component" value="Unassembled WGS sequence"/>
</dbReference>
<dbReference type="PIRSF" id="PIRSF025414">
    <property type="entry name" value="Alpha-L-arabinofuranosidase"/>
    <property type="match status" value="1"/>
</dbReference>
<dbReference type="PANTHER" id="PTHR43817">
    <property type="entry name" value="GLYCOSYL HYDROLASE"/>
    <property type="match status" value="1"/>
</dbReference>
<keyword evidence="2 6" id="KW-0732">Signal</keyword>
<dbReference type="GO" id="GO:0004553">
    <property type="term" value="F:hydrolase activity, hydrolyzing O-glycosyl compounds"/>
    <property type="evidence" value="ECO:0007669"/>
    <property type="project" value="InterPro"/>
</dbReference>
<dbReference type="InterPro" id="IPR006710">
    <property type="entry name" value="Glyco_hydro_43"/>
</dbReference>
<proteinExistence type="inferred from homology"/>
<dbReference type="InterPro" id="IPR016828">
    <property type="entry name" value="Alpha-L-arabinofuranosidase"/>
</dbReference>
<comment type="similarity">
    <text evidence="1 5">Belongs to the glycosyl hydrolase 43 family.</text>
</comment>
<dbReference type="Gene3D" id="2.115.10.20">
    <property type="entry name" value="Glycosyl hydrolase domain, family 43"/>
    <property type="match status" value="1"/>
</dbReference>
<feature type="signal peptide" evidence="6">
    <location>
        <begin position="1"/>
        <end position="25"/>
    </location>
</feature>
<evidence type="ECO:0000256" key="5">
    <source>
        <dbReference type="RuleBase" id="RU361187"/>
    </source>
</evidence>
<reference evidence="7 8" key="1">
    <citation type="submission" date="2018-10" db="EMBL/GenBank/DDBJ databases">
        <title>Fifty Aureobasidium pullulans genomes reveal a recombining polyextremotolerant generalist.</title>
        <authorList>
            <person name="Gostincar C."/>
            <person name="Turk M."/>
            <person name="Zajc J."/>
            <person name="Gunde-Cimerman N."/>
        </authorList>
    </citation>
    <scope>NUCLEOTIDE SEQUENCE [LARGE SCALE GENOMIC DNA]</scope>
    <source>
        <strain evidence="7 8">EXF-11900</strain>
    </source>
</reference>
<evidence type="ECO:0000256" key="4">
    <source>
        <dbReference type="ARBA" id="ARBA00023295"/>
    </source>
</evidence>
<name>A0A4S8T097_AURPU</name>
<dbReference type="AlphaFoldDB" id="A0A4S8T097"/>
<organism evidence="7 8">
    <name type="scientific">Aureobasidium pullulans</name>
    <name type="common">Black yeast</name>
    <name type="synonym">Pullularia pullulans</name>
    <dbReference type="NCBI Taxonomy" id="5580"/>
    <lineage>
        <taxon>Eukaryota</taxon>
        <taxon>Fungi</taxon>
        <taxon>Dikarya</taxon>
        <taxon>Ascomycota</taxon>
        <taxon>Pezizomycotina</taxon>
        <taxon>Dothideomycetes</taxon>
        <taxon>Dothideomycetidae</taxon>
        <taxon>Dothideales</taxon>
        <taxon>Saccotheciaceae</taxon>
        <taxon>Aureobasidium</taxon>
    </lineage>
</organism>
<accession>A0A4S8T097</accession>
<evidence type="ECO:0000313" key="7">
    <source>
        <dbReference type="EMBL" id="THV77060.1"/>
    </source>
</evidence>